<evidence type="ECO:0000313" key="8">
    <source>
        <dbReference type="EMBL" id="KAH6890369.1"/>
    </source>
</evidence>
<evidence type="ECO:0000256" key="3">
    <source>
        <dbReference type="ARBA" id="ARBA00022776"/>
    </source>
</evidence>
<comment type="caution">
    <text evidence="8">The sequence shown here is derived from an EMBL/GenBank/DDBJ whole genome shotgun (WGS) entry which is preliminary data.</text>
</comment>
<dbReference type="EMBL" id="JAGPYM010000009">
    <property type="protein sequence ID" value="KAH6890369.1"/>
    <property type="molecule type" value="Genomic_DNA"/>
</dbReference>
<sequence length="770" mass="85483">MAKKNPPLTLFSEIEYEEKVPKGYPASCPTLDLSATWDAAGKNLLIYRPPSQAVSKIHQVAAPGKKAPDAQAVTWKPDGQFLAVGWSDGFVRLMGLETNKAAHHIRVCGAPDVKITHIGWAISSIVDESLNVASKAIRIGLAKDEAALGLDGEDAIDLPQELASLEVDTSLPKISPLPSSSAGAGEDAMVFTLRTGIDFLFQPPKPSDYDQVTVMIIGTSDSKLQLSIYDSFIIGSFPCPELSSSGTSQLIYHASHPKVSTHALLLADKSEEPEEVHLVPMDLPFISSSPINLSLLASKLTTLQNLLRYLKQAQLHMQAEWKNTRELPTRFLRSVEGDLENAEAGPRGIVPALYHTVVTGHAYPPVREWLVDSLAERGHKRWDKAVVSGLENLRNLVHEHFLPALDRCSIILSRLKGLAQFYDDRDDIGFTVAQINRVTDIISCLSLIGHKVLIIVMDELDHFSSFSTWLRFEIDRLASSTSSMREELDEKEATIDHGKVLTYIETYLVESPLKIFFDETSKEDHDTDLAHIGDGPNLLDELDTQIKKFENGQPHMKALPHVDFLVDYMTTWSSRIFEGIAEAKKRSVRFGNPIKLYVGHPIRKMDVRMCKTKSNEMKMVTALTSNETKNRVTIFHAGIDIINGISSNFPPTSCCIDLGSRDLIDFKFLNDESLIVLCTQDNVPSVLRIPIQRDRLPYGDYDPSNPTETTHVVSANPFEIYSFPETPVLRPIRMDVHDKSNVRGEVPARVCLLESNCTTLRTYALPSAAA</sequence>
<evidence type="ECO:0000313" key="9">
    <source>
        <dbReference type="Proteomes" id="UP000777438"/>
    </source>
</evidence>
<gene>
    <name evidence="8" type="ORF">B0T10DRAFT_485668</name>
</gene>
<dbReference type="Proteomes" id="UP000777438">
    <property type="component" value="Unassembled WGS sequence"/>
</dbReference>
<name>A0A9P8W7Z8_9HYPO</name>
<dbReference type="Pfam" id="PF12896">
    <property type="entry name" value="ANAPC4"/>
    <property type="match status" value="1"/>
</dbReference>
<dbReference type="InterPro" id="IPR024977">
    <property type="entry name" value="Apc4-like_WD40_dom"/>
</dbReference>
<keyword evidence="9" id="KW-1185">Reference proteome</keyword>
<dbReference type="InterPro" id="IPR015943">
    <property type="entry name" value="WD40/YVTN_repeat-like_dom_sf"/>
</dbReference>
<dbReference type="Pfam" id="PF12894">
    <property type="entry name" value="ANAPC4_WD40"/>
    <property type="match status" value="1"/>
</dbReference>
<evidence type="ECO:0000259" key="6">
    <source>
        <dbReference type="Pfam" id="PF12894"/>
    </source>
</evidence>
<dbReference type="AlphaFoldDB" id="A0A9P8W7Z8"/>
<dbReference type="PANTHER" id="PTHR13260:SF0">
    <property type="entry name" value="ANAPHASE-PROMOTING COMPLEX SUBUNIT 4"/>
    <property type="match status" value="1"/>
</dbReference>
<keyword evidence="4" id="KW-0833">Ubl conjugation pathway</keyword>
<reference evidence="8 9" key="1">
    <citation type="journal article" date="2021" name="Nat. Commun.">
        <title>Genetic determinants of endophytism in the Arabidopsis root mycobiome.</title>
        <authorList>
            <person name="Mesny F."/>
            <person name="Miyauchi S."/>
            <person name="Thiergart T."/>
            <person name="Pickel B."/>
            <person name="Atanasova L."/>
            <person name="Karlsson M."/>
            <person name="Huettel B."/>
            <person name="Barry K.W."/>
            <person name="Haridas S."/>
            <person name="Chen C."/>
            <person name="Bauer D."/>
            <person name="Andreopoulos W."/>
            <person name="Pangilinan J."/>
            <person name="LaButti K."/>
            <person name="Riley R."/>
            <person name="Lipzen A."/>
            <person name="Clum A."/>
            <person name="Drula E."/>
            <person name="Henrissat B."/>
            <person name="Kohler A."/>
            <person name="Grigoriev I.V."/>
            <person name="Martin F.M."/>
            <person name="Hacquard S."/>
        </authorList>
    </citation>
    <scope>NUCLEOTIDE SEQUENCE [LARGE SCALE GENOMIC DNA]</scope>
    <source>
        <strain evidence="8 9">MPI-CAGE-CH-0241</strain>
    </source>
</reference>
<protein>
    <recommendedName>
        <fullName evidence="1">Anaphase-promoting complex subunit 4</fullName>
    </recommendedName>
</protein>
<proteinExistence type="predicted"/>
<evidence type="ECO:0000256" key="1">
    <source>
        <dbReference type="ARBA" id="ARBA00016067"/>
    </source>
</evidence>
<dbReference type="GO" id="GO:0005680">
    <property type="term" value="C:anaphase-promoting complex"/>
    <property type="evidence" value="ECO:0007669"/>
    <property type="project" value="InterPro"/>
</dbReference>
<dbReference type="PANTHER" id="PTHR13260">
    <property type="entry name" value="ANAPHASE PROMOTING COMPLEX SUBUNIT 4 APC4"/>
    <property type="match status" value="1"/>
</dbReference>
<keyword evidence="2" id="KW-0132">Cell division</keyword>
<dbReference type="InterPro" id="IPR024789">
    <property type="entry name" value="APC4"/>
</dbReference>
<dbReference type="SUPFAM" id="SSF117289">
    <property type="entry name" value="Nucleoporin domain"/>
    <property type="match status" value="1"/>
</dbReference>
<dbReference type="InterPro" id="IPR024790">
    <property type="entry name" value="APC4_long_dom"/>
</dbReference>
<accession>A0A9P8W7Z8</accession>
<evidence type="ECO:0000256" key="5">
    <source>
        <dbReference type="ARBA" id="ARBA00023306"/>
    </source>
</evidence>
<dbReference type="GO" id="GO:0051301">
    <property type="term" value="P:cell division"/>
    <property type="evidence" value="ECO:0007669"/>
    <property type="project" value="UniProtKB-KW"/>
</dbReference>
<dbReference type="Gene3D" id="2.130.10.10">
    <property type="entry name" value="YVTN repeat-like/Quinoprotein amine dehydrogenase"/>
    <property type="match status" value="1"/>
</dbReference>
<keyword evidence="5" id="KW-0131">Cell cycle</keyword>
<organism evidence="8 9">
    <name type="scientific">Thelonectria olida</name>
    <dbReference type="NCBI Taxonomy" id="1576542"/>
    <lineage>
        <taxon>Eukaryota</taxon>
        <taxon>Fungi</taxon>
        <taxon>Dikarya</taxon>
        <taxon>Ascomycota</taxon>
        <taxon>Pezizomycotina</taxon>
        <taxon>Sordariomycetes</taxon>
        <taxon>Hypocreomycetidae</taxon>
        <taxon>Hypocreales</taxon>
        <taxon>Nectriaceae</taxon>
        <taxon>Thelonectria</taxon>
    </lineage>
</organism>
<feature type="domain" description="Anaphase-promoting complex subunit 4-like WD40" evidence="6">
    <location>
        <begin position="28"/>
        <end position="121"/>
    </location>
</feature>
<dbReference type="GO" id="GO:0031145">
    <property type="term" value="P:anaphase-promoting complex-dependent catabolic process"/>
    <property type="evidence" value="ECO:0007669"/>
    <property type="project" value="InterPro"/>
</dbReference>
<dbReference type="OrthoDB" id="2110451at2759"/>
<evidence type="ECO:0000256" key="4">
    <source>
        <dbReference type="ARBA" id="ARBA00022786"/>
    </source>
</evidence>
<dbReference type="GO" id="GO:0070979">
    <property type="term" value="P:protein K11-linked ubiquitination"/>
    <property type="evidence" value="ECO:0007669"/>
    <property type="project" value="TreeGrafter"/>
</dbReference>
<feature type="domain" description="Anaphase-promoting complex subunit 4 long" evidence="7">
    <location>
        <begin position="277"/>
        <end position="479"/>
    </location>
</feature>
<evidence type="ECO:0000259" key="7">
    <source>
        <dbReference type="Pfam" id="PF12896"/>
    </source>
</evidence>
<keyword evidence="3" id="KW-0498">Mitosis</keyword>
<evidence type="ECO:0000256" key="2">
    <source>
        <dbReference type="ARBA" id="ARBA00022618"/>
    </source>
</evidence>
<dbReference type="GO" id="GO:0034399">
    <property type="term" value="C:nuclear periphery"/>
    <property type="evidence" value="ECO:0007669"/>
    <property type="project" value="TreeGrafter"/>
</dbReference>